<sequence length="67" mass="7303">MRETSSCGRCGGGTGRMMLTLVVRLQDGMREGGVGVLDRNVNASSFYEGDGAAMFPQWRIFRLTGEN</sequence>
<dbReference type="OrthoDB" id="690994at2759"/>
<evidence type="ECO:0000313" key="2">
    <source>
        <dbReference type="Proteomes" id="UP000636800"/>
    </source>
</evidence>
<comment type="caution">
    <text evidence="1">The sequence shown here is derived from an EMBL/GenBank/DDBJ whole genome shotgun (WGS) entry which is preliminary data.</text>
</comment>
<organism evidence="1 2">
    <name type="scientific">Vanilla planifolia</name>
    <name type="common">Vanilla</name>
    <dbReference type="NCBI Taxonomy" id="51239"/>
    <lineage>
        <taxon>Eukaryota</taxon>
        <taxon>Viridiplantae</taxon>
        <taxon>Streptophyta</taxon>
        <taxon>Embryophyta</taxon>
        <taxon>Tracheophyta</taxon>
        <taxon>Spermatophyta</taxon>
        <taxon>Magnoliopsida</taxon>
        <taxon>Liliopsida</taxon>
        <taxon>Asparagales</taxon>
        <taxon>Orchidaceae</taxon>
        <taxon>Vanilloideae</taxon>
        <taxon>Vanilleae</taxon>
        <taxon>Vanilla</taxon>
    </lineage>
</organism>
<protein>
    <submittedName>
        <fullName evidence="1">Uncharacterized protein</fullName>
    </submittedName>
</protein>
<gene>
    <name evidence="1" type="ORF">HPP92_008462</name>
</gene>
<evidence type="ECO:0000313" key="1">
    <source>
        <dbReference type="EMBL" id="KAG0484383.1"/>
    </source>
</evidence>
<accession>A0A835RDD2</accession>
<dbReference type="EMBL" id="JADCNL010000004">
    <property type="protein sequence ID" value="KAG0484383.1"/>
    <property type="molecule type" value="Genomic_DNA"/>
</dbReference>
<dbReference type="AlphaFoldDB" id="A0A835RDD2"/>
<dbReference type="Proteomes" id="UP000636800">
    <property type="component" value="Unassembled WGS sequence"/>
</dbReference>
<proteinExistence type="predicted"/>
<name>A0A835RDD2_VANPL</name>
<keyword evidence="2" id="KW-1185">Reference proteome</keyword>
<reference evidence="1 2" key="1">
    <citation type="journal article" date="2020" name="Nat. Food">
        <title>A phased Vanilla planifolia genome enables genetic improvement of flavour and production.</title>
        <authorList>
            <person name="Hasing T."/>
            <person name="Tang H."/>
            <person name="Brym M."/>
            <person name="Khazi F."/>
            <person name="Huang T."/>
            <person name="Chambers A.H."/>
        </authorList>
    </citation>
    <scope>NUCLEOTIDE SEQUENCE [LARGE SCALE GENOMIC DNA]</scope>
    <source>
        <tissue evidence="1">Leaf</tissue>
    </source>
</reference>